<evidence type="ECO:0000313" key="2">
    <source>
        <dbReference type="EMBL" id="PTB66169.1"/>
    </source>
</evidence>
<dbReference type="Proteomes" id="UP000241546">
    <property type="component" value="Unassembled WGS sequence"/>
</dbReference>
<name>A0A2T4BAC9_9HYPO</name>
<dbReference type="Gene3D" id="1.25.40.20">
    <property type="entry name" value="Ankyrin repeat-containing domain"/>
    <property type="match status" value="2"/>
</dbReference>
<dbReference type="OrthoDB" id="4900387at2759"/>
<dbReference type="InterPro" id="IPR036770">
    <property type="entry name" value="Ankyrin_rpt-contain_sf"/>
</dbReference>
<dbReference type="AlphaFoldDB" id="A0A2T4BAC9"/>
<accession>A0A2T4BAC9</accession>
<dbReference type="PROSITE" id="PS50088">
    <property type="entry name" value="ANK_REPEAT"/>
    <property type="match status" value="3"/>
</dbReference>
<protein>
    <submittedName>
        <fullName evidence="2">Ankyrin</fullName>
    </submittedName>
</protein>
<feature type="repeat" description="ANK" evidence="1">
    <location>
        <begin position="17"/>
        <end position="53"/>
    </location>
</feature>
<dbReference type="GeneID" id="36598733"/>
<proteinExistence type="predicted"/>
<dbReference type="PROSITE" id="PS50297">
    <property type="entry name" value="ANK_REP_REGION"/>
    <property type="match status" value="2"/>
</dbReference>
<dbReference type="EMBL" id="KZ680213">
    <property type="protein sequence ID" value="PTB66169.1"/>
    <property type="molecule type" value="Genomic_DNA"/>
</dbReference>
<dbReference type="SUPFAM" id="SSF48403">
    <property type="entry name" value="Ankyrin repeat"/>
    <property type="match status" value="1"/>
</dbReference>
<dbReference type="RefSeq" id="XP_024749489.1">
    <property type="nucleotide sequence ID" value="XM_024890615.1"/>
</dbReference>
<keyword evidence="3" id="KW-1185">Reference proteome</keyword>
<feature type="repeat" description="ANK" evidence="1">
    <location>
        <begin position="95"/>
        <end position="127"/>
    </location>
</feature>
<dbReference type="SMART" id="SM00248">
    <property type="entry name" value="ANK"/>
    <property type="match status" value="3"/>
</dbReference>
<dbReference type="PANTHER" id="PTHR22677">
    <property type="entry name" value="ANKYRIN REPEAT DOMAIN-CONTAINING PROTEIN 60"/>
    <property type="match status" value="1"/>
</dbReference>
<organism evidence="2 3">
    <name type="scientific">Trichoderma citrinoviride</name>
    <dbReference type="NCBI Taxonomy" id="58853"/>
    <lineage>
        <taxon>Eukaryota</taxon>
        <taxon>Fungi</taxon>
        <taxon>Dikarya</taxon>
        <taxon>Ascomycota</taxon>
        <taxon>Pezizomycotina</taxon>
        <taxon>Sordariomycetes</taxon>
        <taxon>Hypocreomycetidae</taxon>
        <taxon>Hypocreales</taxon>
        <taxon>Hypocreaceae</taxon>
        <taxon>Trichoderma</taxon>
    </lineage>
</organism>
<evidence type="ECO:0000256" key="1">
    <source>
        <dbReference type="PROSITE-ProRule" id="PRU00023"/>
    </source>
</evidence>
<dbReference type="Pfam" id="PF12796">
    <property type="entry name" value="Ank_2"/>
    <property type="match status" value="1"/>
</dbReference>
<evidence type="ECO:0000313" key="3">
    <source>
        <dbReference type="Proteomes" id="UP000241546"/>
    </source>
</evidence>
<sequence length="136" mass="14590">MRDLLQDTVNPDVIDSHGRTPLSWALSWAAESGKTGIVLTLLEEGADLLVDNGAYIDAADVSGRTPLLLAAKNGYHSIAEHLLEHGANIESRDDDGNSSLSWAVKMGHRAVIKLLVEHGADVQAEDDRGQTPLAWA</sequence>
<dbReference type="InterPro" id="IPR002110">
    <property type="entry name" value="Ankyrin_rpt"/>
</dbReference>
<feature type="non-terminal residue" evidence="2">
    <location>
        <position position="136"/>
    </location>
</feature>
<keyword evidence="1" id="KW-0040">ANK repeat</keyword>
<feature type="repeat" description="ANK" evidence="1">
    <location>
        <begin position="62"/>
        <end position="94"/>
    </location>
</feature>
<gene>
    <name evidence="2" type="ORF">BBK36DRAFT_1119671</name>
</gene>
<reference evidence="3" key="1">
    <citation type="submission" date="2016-07" db="EMBL/GenBank/DDBJ databases">
        <title>Multiple horizontal gene transfer events from other fungi enriched the ability of initially mycotrophic Trichoderma (Ascomycota) to feed on dead plant biomass.</title>
        <authorList>
            <consortium name="DOE Joint Genome Institute"/>
            <person name="Atanasova L."/>
            <person name="Chenthamara K."/>
            <person name="Zhang J."/>
            <person name="Grujic M."/>
            <person name="Henrissat B."/>
            <person name="Kuo A."/>
            <person name="Aerts A."/>
            <person name="Salamov A."/>
            <person name="Lipzen A."/>
            <person name="Labutti K."/>
            <person name="Barry K."/>
            <person name="Miao Y."/>
            <person name="Rahimi M.J."/>
            <person name="Shen Q."/>
            <person name="Grigoriev I.V."/>
            <person name="Kubicek C.P."/>
            <person name="Druzhinina I.S."/>
        </authorList>
    </citation>
    <scope>NUCLEOTIDE SEQUENCE [LARGE SCALE GENOMIC DNA]</scope>
    <source>
        <strain evidence="3">TUCIM 6016</strain>
    </source>
</reference>
<dbReference type="PRINTS" id="PR01415">
    <property type="entry name" value="ANKYRIN"/>
</dbReference>
<dbReference type="InterPro" id="IPR039323">
    <property type="entry name" value="ANKRD_45/46/60"/>
</dbReference>
<dbReference type="PANTHER" id="PTHR22677:SF4">
    <property type="entry name" value="USHER SYNDROME TYPE-1G PROTEIN-LIKE PROTEIN"/>
    <property type="match status" value="1"/>
</dbReference>